<gene>
    <name evidence="2" type="ORF">PG993_012700</name>
</gene>
<reference evidence="2 3" key="1">
    <citation type="submission" date="2023-01" db="EMBL/GenBank/DDBJ databases">
        <title>Analysis of 21 Apiospora genomes using comparative genomics revels a genus with tremendous synthesis potential of carbohydrate active enzymes and secondary metabolites.</title>
        <authorList>
            <person name="Sorensen T."/>
        </authorList>
    </citation>
    <scope>NUCLEOTIDE SEQUENCE [LARGE SCALE GENOMIC DNA]</scope>
    <source>
        <strain evidence="2 3">CBS 33761</strain>
    </source>
</reference>
<keyword evidence="3" id="KW-1185">Reference proteome</keyword>
<comment type="caution">
    <text evidence="2">The sequence shown here is derived from an EMBL/GenBank/DDBJ whole genome shotgun (WGS) entry which is preliminary data.</text>
</comment>
<dbReference type="EMBL" id="JAQQWK010000011">
    <property type="protein sequence ID" value="KAK8024634.1"/>
    <property type="molecule type" value="Genomic_DNA"/>
</dbReference>
<evidence type="ECO:0000256" key="1">
    <source>
        <dbReference type="SAM" id="MobiDB-lite"/>
    </source>
</evidence>
<dbReference type="Proteomes" id="UP001444661">
    <property type="component" value="Unassembled WGS sequence"/>
</dbReference>
<proteinExistence type="predicted"/>
<evidence type="ECO:0000313" key="2">
    <source>
        <dbReference type="EMBL" id="KAK8024634.1"/>
    </source>
</evidence>
<evidence type="ECO:0000313" key="3">
    <source>
        <dbReference type="Proteomes" id="UP001444661"/>
    </source>
</evidence>
<sequence>MIEKNEHTRDRGRKREEEGDAKEAERGLGNPFEAYGNWRAKQIARNLERHLPCPFNTLVNCICFSPPKAAALKVSSWQAAVAAVAAAAAATTTDRHEIDQDATPSWWGHRLLVPGESKAEVPAIISTGAPADPLRRSNHSPAFALSTFPGVWMEPRGALGAPSGHAPESVEPRTWPKESTHNWAVVVWLPW</sequence>
<organism evidence="2 3">
    <name type="scientific">Apiospora rasikravindrae</name>
    <dbReference type="NCBI Taxonomy" id="990691"/>
    <lineage>
        <taxon>Eukaryota</taxon>
        <taxon>Fungi</taxon>
        <taxon>Dikarya</taxon>
        <taxon>Ascomycota</taxon>
        <taxon>Pezizomycotina</taxon>
        <taxon>Sordariomycetes</taxon>
        <taxon>Xylariomycetidae</taxon>
        <taxon>Amphisphaeriales</taxon>
        <taxon>Apiosporaceae</taxon>
        <taxon>Apiospora</taxon>
    </lineage>
</organism>
<protein>
    <submittedName>
        <fullName evidence="2">Uncharacterized protein</fullName>
    </submittedName>
</protein>
<feature type="compositionally biased region" description="Basic and acidic residues" evidence="1">
    <location>
        <begin position="1"/>
        <end position="26"/>
    </location>
</feature>
<accession>A0ABR1S5F8</accession>
<feature type="region of interest" description="Disordered" evidence="1">
    <location>
        <begin position="1"/>
        <end position="28"/>
    </location>
</feature>
<name>A0ABR1S5F8_9PEZI</name>